<evidence type="ECO:0000313" key="3">
    <source>
        <dbReference type="Proteomes" id="UP000001601"/>
    </source>
</evidence>
<dbReference type="GO" id="GO:0016740">
    <property type="term" value="F:transferase activity"/>
    <property type="evidence" value="ECO:0007669"/>
    <property type="project" value="UniProtKB-KW"/>
</dbReference>
<keyword evidence="3" id="KW-1185">Reference proteome</keyword>
<dbReference type="Pfam" id="PF00535">
    <property type="entry name" value="Glycos_transf_2"/>
    <property type="match status" value="1"/>
</dbReference>
<dbReference type="PANTHER" id="PTHR43179:SF7">
    <property type="entry name" value="RHAMNOSYLTRANSFERASE WBBL"/>
    <property type="match status" value="1"/>
</dbReference>
<dbReference type="SUPFAM" id="SSF53448">
    <property type="entry name" value="Nucleotide-diphospho-sugar transferases"/>
    <property type="match status" value="1"/>
</dbReference>
<comment type="caution">
    <text evidence="2">The sequence shown here is derived from an EMBL/GenBank/DDBJ whole genome shotgun (WGS) entry which is preliminary data.</text>
</comment>
<dbReference type="PANTHER" id="PTHR43179">
    <property type="entry name" value="RHAMNOSYLTRANSFERASE WBBL"/>
    <property type="match status" value="1"/>
</dbReference>
<dbReference type="STRING" id="398720.MED217_11754"/>
<sequence length="372" mass="42966">MLLSVIILAYKVPYHVLLCVQSVERSIASIDAEIIVVDNNSQDETEELITTNFERVIFQQNNENLGFAKAYNQAVHTAKGKYVCILNPDTVLSENCFKTLIPFAEKQPDFGALGPRLIDGTGHYLPESKRNVPDFKVAFKKMTGDTSRYYANQLAQDEIGEVPVLVGAFMLVKKQAYLKIKGFDERFFMYGEDIDLSYRLTQNGFKNYYFGQVSVIHFKGESTVKDRKYNLRFYGAMQLFQQKHFSQGFFIDKALDLSLKCLAFSKSKVASKEEDQKEKTAIFWVYKGNLEQEELKNIPFQINQVINFEKEKELQKFNSKLIFDLNFLKFSEVIDAFQLLKNNKNRFRIRPSNCNFILGSDTSTSRGELLKW</sequence>
<feature type="domain" description="Glycosyltransferase 2-like" evidence="1">
    <location>
        <begin position="4"/>
        <end position="177"/>
    </location>
</feature>
<gene>
    <name evidence="2" type="ORF">MED217_11754</name>
</gene>
<organism evidence="2 3">
    <name type="scientific">Leeuwenhoekiella blandensis (strain CECT 7118 / CCUG 51940 / KCTC 22103 / MED217)</name>
    <name type="common">Flavobacterium sp. (strain MED217)</name>
    <dbReference type="NCBI Taxonomy" id="398720"/>
    <lineage>
        <taxon>Bacteria</taxon>
        <taxon>Pseudomonadati</taxon>
        <taxon>Bacteroidota</taxon>
        <taxon>Flavobacteriia</taxon>
        <taxon>Flavobacteriales</taxon>
        <taxon>Flavobacteriaceae</taxon>
        <taxon>Leeuwenhoekiella</taxon>
    </lineage>
</organism>
<evidence type="ECO:0000313" key="2">
    <source>
        <dbReference type="EMBL" id="EAQ49528.1"/>
    </source>
</evidence>
<dbReference type="HOGENOM" id="CLU_023845_0_1_10"/>
<dbReference type="OrthoDB" id="9771846at2"/>
<name>A3XLP1_LEEBM</name>
<proteinExistence type="predicted"/>
<dbReference type="AlphaFoldDB" id="A3XLP1"/>
<reference evidence="2 3" key="1">
    <citation type="journal article" date="2007" name="Nature">
        <title>Light stimulates growth of proteorhodopsin-containing marine Flavobacteria.</title>
        <authorList>
            <person name="Gomez-Consarnau L."/>
            <person name="Gonzalez J.M."/>
            <person name="Coll-Llado M."/>
            <person name="Gourdon P."/>
            <person name="Pascher T."/>
            <person name="Neutze R."/>
            <person name="Pedros-Alio C."/>
            <person name="Pinhassi J."/>
        </authorList>
    </citation>
    <scope>NUCLEOTIDE SEQUENCE [LARGE SCALE GENOMIC DNA]</scope>
    <source>
        <strain evidence="2 3">MED217</strain>
    </source>
</reference>
<dbReference type="InterPro" id="IPR001173">
    <property type="entry name" value="Glyco_trans_2-like"/>
</dbReference>
<dbReference type="RefSeq" id="WP_009780717.1">
    <property type="nucleotide sequence ID" value="NZ_CH672395.1"/>
</dbReference>
<accession>A3XLP1</accession>
<dbReference type="CDD" id="cd04186">
    <property type="entry name" value="GT_2_like_c"/>
    <property type="match status" value="1"/>
</dbReference>
<keyword evidence="2" id="KW-0808">Transferase</keyword>
<evidence type="ECO:0000259" key="1">
    <source>
        <dbReference type="Pfam" id="PF00535"/>
    </source>
</evidence>
<dbReference type="Proteomes" id="UP000001601">
    <property type="component" value="Unassembled WGS sequence"/>
</dbReference>
<protein>
    <submittedName>
        <fullName evidence="2">Glycosyl transferase, group 2 family protein</fullName>
    </submittedName>
</protein>
<dbReference type="eggNOG" id="COG1216">
    <property type="taxonomic scope" value="Bacteria"/>
</dbReference>
<dbReference type="InterPro" id="IPR029044">
    <property type="entry name" value="Nucleotide-diphossugar_trans"/>
</dbReference>
<dbReference type="EMBL" id="AANC01000004">
    <property type="protein sequence ID" value="EAQ49528.1"/>
    <property type="molecule type" value="Genomic_DNA"/>
</dbReference>
<dbReference type="Gene3D" id="3.90.550.10">
    <property type="entry name" value="Spore Coat Polysaccharide Biosynthesis Protein SpsA, Chain A"/>
    <property type="match status" value="1"/>
</dbReference>